<dbReference type="GO" id="GO:0008652">
    <property type="term" value="P:amino acid biosynthetic process"/>
    <property type="evidence" value="ECO:0007669"/>
    <property type="project" value="UniProtKB-KW"/>
</dbReference>
<organism evidence="10 11">
    <name type="scientific">Chloropicon roscoffensis</name>
    <dbReference type="NCBI Taxonomy" id="1461544"/>
    <lineage>
        <taxon>Eukaryota</taxon>
        <taxon>Viridiplantae</taxon>
        <taxon>Chlorophyta</taxon>
        <taxon>Chloropicophyceae</taxon>
        <taxon>Chloropicales</taxon>
        <taxon>Chloropicaceae</taxon>
        <taxon>Chloropicon</taxon>
    </lineage>
</organism>
<dbReference type="InterPro" id="IPR001544">
    <property type="entry name" value="Aminotrans_IV"/>
</dbReference>
<dbReference type="InterPro" id="IPR005786">
    <property type="entry name" value="B_amino_transII"/>
</dbReference>
<evidence type="ECO:0000256" key="2">
    <source>
        <dbReference type="ARBA" id="ARBA00009320"/>
    </source>
</evidence>
<dbReference type="GO" id="GO:0009082">
    <property type="term" value="P:branched-chain amino acid biosynthetic process"/>
    <property type="evidence" value="ECO:0007669"/>
    <property type="project" value="UniProtKB-KW"/>
</dbReference>
<comment type="cofactor">
    <cofactor evidence="1 8">
        <name>pyridoxal 5'-phosphate</name>
        <dbReference type="ChEBI" id="CHEBI:597326"/>
    </cofactor>
</comment>
<gene>
    <name evidence="10" type="ORF">HKI87_10g64350</name>
</gene>
<accession>A0AAX4PFM1</accession>
<dbReference type="Gene3D" id="3.20.10.10">
    <property type="entry name" value="D-amino Acid Aminotransferase, subunit A, domain 2"/>
    <property type="match status" value="1"/>
</dbReference>
<name>A0AAX4PFM1_9CHLO</name>
<dbReference type="InterPro" id="IPR043131">
    <property type="entry name" value="BCAT-like_N"/>
</dbReference>
<dbReference type="InterPro" id="IPR033939">
    <property type="entry name" value="BCAT_family"/>
</dbReference>
<evidence type="ECO:0000256" key="3">
    <source>
        <dbReference type="ARBA" id="ARBA00022576"/>
    </source>
</evidence>
<dbReference type="GO" id="GO:0004084">
    <property type="term" value="F:branched-chain-amino-acid transaminase activity"/>
    <property type="evidence" value="ECO:0007669"/>
    <property type="project" value="UniProtKB-EC"/>
</dbReference>
<keyword evidence="4 9" id="KW-0808">Transferase</keyword>
<keyword evidence="9" id="KW-0100">Branched-chain amino acid biosynthesis</keyword>
<dbReference type="SUPFAM" id="SSF56752">
    <property type="entry name" value="D-aminoacid aminotransferase-like PLP-dependent enzymes"/>
    <property type="match status" value="1"/>
</dbReference>
<proteinExistence type="inferred from homology"/>
<dbReference type="InterPro" id="IPR043132">
    <property type="entry name" value="BCAT-like_C"/>
</dbReference>
<keyword evidence="11" id="KW-1185">Reference proteome</keyword>
<comment type="catalytic activity">
    <reaction evidence="9">
        <text>L-valine + 2-oxoglutarate = 3-methyl-2-oxobutanoate + L-glutamate</text>
        <dbReference type="Rhea" id="RHEA:24813"/>
        <dbReference type="ChEBI" id="CHEBI:11851"/>
        <dbReference type="ChEBI" id="CHEBI:16810"/>
        <dbReference type="ChEBI" id="CHEBI:29985"/>
        <dbReference type="ChEBI" id="CHEBI:57762"/>
        <dbReference type="EC" id="2.6.1.42"/>
    </reaction>
</comment>
<evidence type="ECO:0000256" key="8">
    <source>
        <dbReference type="RuleBase" id="RU004516"/>
    </source>
</evidence>
<dbReference type="InterPro" id="IPR018300">
    <property type="entry name" value="Aminotrans_IV_CS"/>
</dbReference>
<comment type="catalytic activity">
    <reaction evidence="9">
        <text>L-leucine + 2-oxoglutarate = 4-methyl-2-oxopentanoate + L-glutamate</text>
        <dbReference type="Rhea" id="RHEA:18321"/>
        <dbReference type="ChEBI" id="CHEBI:16810"/>
        <dbReference type="ChEBI" id="CHEBI:17865"/>
        <dbReference type="ChEBI" id="CHEBI:29985"/>
        <dbReference type="ChEBI" id="CHEBI:57427"/>
        <dbReference type="EC" id="2.6.1.42"/>
    </reaction>
</comment>
<dbReference type="EMBL" id="CP151510">
    <property type="protein sequence ID" value="WZN64878.1"/>
    <property type="molecule type" value="Genomic_DNA"/>
</dbReference>
<feature type="modified residue" description="N6-(pyridoxal phosphate)lysine" evidence="6">
    <location>
        <position position="279"/>
    </location>
</feature>
<evidence type="ECO:0000256" key="6">
    <source>
        <dbReference type="PIRSR" id="PIRSR006468-1"/>
    </source>
</evidence>
<evidence type="ECO:0000256" key="7">
    <source>
        <dbReference type="RuleBase" id="RU004106"/>
    </source>
</evidence>
<dbReference type="AlphaFoldDB" id="A0AAX4PFM1"/>
<dbReference type="Gene3D" id="3.30.470.10">
    <property type="match status" value="1"/>
</dbReference>
<reference evidence="10 11" key="1">
    <citation type="submission" date="2024-03" db="EMBL/GenBank/DDBJ databases">
        <title>Complete genome sequence of the green alga Chloropicon roscoffensis RCC1871.</title>
        <authorList>
            <person name="Lemieux C."/>
            <person name="Pombert J.-F."/>
            <person name="Otis C."/>
            <person name="Turmel M."/>
        </authorList>
    </citation>
    <scope>NUCLEOTIDE SEQUENCE [LARGE SCALE GENOMIC DNA]</scope>
    <source>
        <strain evidence="10 11">RCC1871</strain>
    </source>
</reference>
<keyword evidence="3 9" id="KW-0032">Aminotransferase</keyword>
<evidence type="ECO:0000256" key="1">
    <source>
        <dbReference type="ARBA" id="ARBA00001933"/>
    </source>
</evidence>
<comment type="similarity">
    <text evidence="2 7">Belongs to the class-IV pyridoxal-phosphate-dependent aminotransferase family.</text>
</comment>
<dbReference type="InterPro" id="IPR036038">
    <property type="entry name" value="Aminotransferase-like"/>
</dbReference>
<dbReference type="Pfam" id="PF01063">
    <property type="entry name" value="Aminotran_4"/>
    <property type="match status" value="1"/>
</dbReference>
<dbReference type="EC" id="2.6.1.42" evidence="9"/>
<dbReference type="PANTHER" id="PTHR42825:SF2">
    <property type="entry name" value="BRANCHED-CHAIN-AMINO-ACID AMINOTRANSFERASE 3, CHLOROPLASTIC-RELATED"/>
    <property type="match status" value="1"/>
</dbReference>
<comment type="catalytic activity">
    <reaction evidence="9">
        <text>L-isoleucine + 2-oxoglutarate = (S)-3-methyl-2-oxopentanoate + L-glutamate</text>
        <dbReference type="Rhea" id="RHEA:24801"/>
        <dbReference type="ChEBI" id="CHEBI:16810"/>
        <dbReference type="ChEBI" id="CHEBI:29985"/>
        <dbReference type="ChEBI" id="CHEBI:35146"/>
        <dbReference type="ChEBI" id="CHEBI:58045"/>
        <dbReference type="EC" id="2.6.1.42"/>
    </reaction>
</comment>
<dbReference type="PIRSF" id="PIRSF006468">
    <property type="entry name" value="BCAT1"/>
    <property type="match status" value="1"/>
</dbReference>
<keyword evidence="9" id="KW-0028">Amino-acid biosynthesis</keyword>
<dbReference type="CDD" id="cd01557">
    <property type="entry name" value="BCAT_beta_family"/>
    <property type="match status" value="1"/>
</dbReference>
<evidence type="ECO:0000313" key="10">
    <source>
        <dbReference type="EMBL" id="WZN64878.1"/>
    </source>
</evidence>
<evidence type="ECO:0000256" key="5">
    <source>
        <dbReference type="ARBA" id="ARBA00022898"/>
    </source>
</evidence>
<dbReference type="NCBIfam" id="TIGR01123">
    <property type="entry name" value="ilvE_II"/>
    <property type="match status" value="1"/>
</dbReference>
<dbReference type="Proteomes" id="UP001472866">
    <property type="component" value="Chromosome 10"/>
</dbReference>
<dbReference type="NCBIfam" id="NF009897">
    <property type="entry name" value="PRK13357.1"/>
    <property type="match status" value="1"/>
</dbReference>
<sequence>MRARGAAPVGGRGVDLMARASPLARPAVATRRAARVAVGAGGGGGGDRLGLEPPACGAREYCVGYGAMARSRRVVPRALDSSSMHAPPTDDVDWDNLGFSCEHVSKTMMFVATATLGADGQTWEWKEEGVGPYGALAMDPSAQCLNYGQSIFEGMKAQRTMEGNLVLFRPSENAKRMRDGAARMSMAPPPEDLFLRGVKATVAANAAFVPPNGKGALYCRPLLLGSGPILGLGPAPSYTFLVYCSPVGSYFKGGQLDPIRLKVEEVEHRAAPGGTGNTKCAGNYSPVLNVQLEAKQRGFNDVLYLDAVSNTYVEEVSSCNIFAVFGNKIVTPSLGTILPGVTRKSIMDLARSKGFEVEEAPLAIDDVLRADEVFTTGTAVVLSPVGYIERGEEGREYQNTEVAMSLYEALTGIQQQTMDDPFGWVVTV</sequence>
<evidence type="ECO:0000256" key="9">
    <source>
        <dbReference type="RuleBase" id="RU004517"/>
    </source>
</evidence>
<keyword evidence="5 8" id="KW-0663">Pyridoxal phosphate</keyword>
<dbReference type="PROSITE" id="PS00770">
    <property type="entry name" value="AA_TRANSFER_CLASS_4"/>
    <property type="match status" value="1"/>
</dbReference>
<evidence type="ECO:0000256" key="4">
    <source>
        <dbReference type="ARBA" id="ARBA00022679"/>
    </source>
</evidence>
<protein>
    <recommendedName>
        <fullName evidence="9">Branched-chain-amino-acid aminotransferase</fullName>
        <ecNumber evidence="9">2.6.1.42</ecNumber>
    </recommendedName>
</protein>
<evidence type="ECO:0000313" key="11">
    <source>
        <dbReference type="Proteomes" id="UP001472866"/>
    </source>
</evidence>
<dbReference type="PANTHER" id="PTHR42825">
    <property type="entry name" value="AMINO ACID AMINOTRANSFERASE"/>
    <property type="match status" value="1"/>
</dbReference>